<proteinExistence type="predicted"/>
<evidence type="ECO:0000313" key="2">
    <source>
        <dbReference type="EMBL" id="COW06239.1"/>
    </source>
</evidence>
<evidence type="ECO:0000313" key="3">
    <source>
        <dbReference type="Proteomes" id="UP000044938"/>
    </source>
</evidence>
<evidence type="ECO:0000256" key="1">
    <source>
        <dbReference type="SAM" id="MobiDB-lite"/>
    </source>
</evidence>
<gene>
    <name evidence="2" type="ORF">ERS007720_01566</name>
</gene>
<dbReference type="EMBL" id="CSAJ01000161">
    <property type="protein sequence ID" value="COW06239.1"/>
    <property type="molecule type" value="Genomic_DNA"/>
</dbReference>
<protein>
    <submittedName>
        <fullName evidence="2">Uncharacterized protein</fullName>
    </submittedName>
</protein>
<name>A0A655IPD1_MYCTX</name>
<accession>A0A655IPD1</accession>
<reference evidence="2 3" key="1">
    <citation type="submission" date="2015-03" db="EMBL/GenBank/DDBJ databases">
        <authorList>
            <consortium name="Pathogen Informatics"/>
        </authorList>
    </citation>
    <scope>NUCLEOTIDE SEQUENCE [LARGE SCALE GENOMIC DNA]</scope>
    <source>
        <strain evidence="2 3">M09401471</strain>
    </source>
</reference>
<organism evidence="2 3">
    <name type="scientific">Mycobacterium tuberculosis</name>
    <dbReference type="NCBI Taxonomy" id="1773"/>
    <lineage>
        <taxon>Bacteria</taxon>
        <taxon>Bacillati</taxon>
        <taxon>Actinomycetota</taxon>
        <taxon>Actinomycetes</taxon>
        <taxon>Mycobacteriales</taxon>
        <taxon>Mycobacteriaceae</taxon>
        <taxon>Mycobacterium</taxon>
        <taxon>Mycobacterium tuberculosis complex</taxon>
    </lineage>
</organism>
<dbReference type="Proteomes" id="UP000044938">
    <property type="component" value="Unassembled WGS sequence"/>
</dbReference>
<feature type="region of interest" description="Disordered" evidence="1">
    <location>
        <begin position="54"/>
        <end position="74"/>
    </location>
</feature>
<dbReference type="AlphaFoldDB" id="A0A655IPD1"/>
<sequence length="109" mass="11400">MTSIPGRNRSSQSLMFFGLPARTTNVTTDPNGMPLVASASQSLSTLPALTRRAMSGSTEKFTRSAGLPSATPRDWSADAPYEVITWTPRPCSEALNAGITALQPGSGTA</sequence>